<evidence type="ECO:0000313" key="2">
    <source>
        <dbReference type="Proteomes" id="UP000003344"/>
    </source>
</evidence>
<comment type="caution">
    <text evidence="1">The sequence shown here is derived from an EMBL/GenBank/DDBJ whole genome shotgun (WGS) entry which is preliminary data.</text>
</comment>
<accession>D2ZWK5</accession>
<dbReference type="Proteomes" id="UP000003344">
    <property type="component" value="Unassembled WGS sequence"/>
</dbReference>
<dbReference type="EMBL" id="ACDX02000007">
    <property type="protein sequence ID" value="EFC88619.1"/>
    <property type="molecule type" value="Genomic_DNA"/>
</dbReference>
<dbReference type="AlphaFoldDB" id="D2ZWK5"/>
<evidence type="ECO:0000313" key="1">
    <source>
        <dbReference type="EMBL" id="EFC88619.1"/>
    </source>
</evidence>
<proteinExistence type="predicted"/>
<reference evidence="1 2" key="1">
    <citation type="submission" date="2009-10" db="EMBL/GenBank/DDBJ databases">
        <authorList>
            <person name="Weinstock G."/>
            <person name="Sodergren E."/>
            <person name="Clifton S."/>
            <person name="Fulton L."/>
            <person name="Fulton B."/>
            <person name="Courtney L."/>
            <person name="Fronick C."/>
            <person name="Harrison M."/>
            <person name="Strong C."/>
            <person name="Farmer C."/>
            <person name="Delahaunty K."/>
            <person name="Markovic C."/>
            <person name="Hall O."/>
            <person name="Minx P."/>
            <person name="Tomlinson C."/>
            <person name="Mitreva M."/>
            <person name="Nelson J."/>
            <person name="Hou S."/>
            <person name="Wollam A."/>
            <person name="Pepin K.H."/>
            <person name="Johnson M."/>
            <person name="Bhonagiri V."/>
            <person name="Nash W.E."/>
            <person name="Warren W."/>
            <person name="Chinwalla A."/>
            <person name="Mardis E.R."/>
            <person name="Wilson R.K."/>
        </authorList>
    </citation>
    <scope>NUCLEOTIDE SEQUENCE [LARGE SCALE GENOMIC DNA]</scope>
    <source>
        <strain evidence="2">ATCC 25996 / DSM 4631 / NCTC 10774 / M26</strain>
    </source>
</reference>
<gene>
    <name evidence="1" type="ORF">NEIMUCOT_05002</name>
</gene>
<sequence>MPQGRLKRPAKSLNKRVLYRKRCEMGDWGGWGIIEEILDKLFGTRRFLECQKNVNCILN</sequence>
<protein>
    <submittedName>
        <fullName evidence="1">Uncharacterized protein</fullName>
    </submittedName>
</protein>
<organism evidence="1 2">
    <name type="scientific">Neisseria mucosa (strain ATCC 25996 / DSM 4631 / NCTC 10774 / M26)</name>
    <dbReference type="NCBI Taxonomy" id="546266"/>
    <lineage>
        <taxon>Bacteria</taxon>
        <taxon>Pseudomonadati</taxon>
        <taxon>Pseudomonadota</taxon>
        <taxon>Betaproteobacteria</taxon>
        <taxon>Neisseriales</taxon>
        <taxon>Neisseriaceae</taxon>
        <taxon>Neisseria</taxon>
    </lineage>
</organism>
<name>D2ZWK5_NEIM2</name>